<protein>
    <submittedName>
        <fullName evidence="1">Uncharacterized protein</fullName>
    </submittedName>
</protein>
<proteinExistence type="predicted"/>
<dbReference type="EMBL" id="BK015191">
    <property type="protein sequence ID" value="DAD95322.1"/>
    <property type="molecule type" value="Genomic_DNA"/>
</dbReference>
<name>A0A8S5NM16_9CAUD</name>
<accession>A0A8S5NM16</accession>
<organism evidence="1">
    <name type="scientific">Podoviridae sp. ctsNK10</name>
    <dbReference type="NCBI Taxonomy" id="2826582"/>
    <lineage>
        <taxon>Viruses</taxon>
        <taxon>Duplodnaviria</taxon>
        <taxon>Heunggongvirae</taxon>
        <taxon>Uroviricota</taxon>
        <taxon>Caudoviricetes</taxon>
    </lineage>
</organism>
<evidence type="ECO:0000313" key="1">
    <source>
        <dbReference type="EMBL" id="DAD95322.1"/>
    </source>
</evidence>
<sequence length="39" mass="4555">MTLDEVKQHIPEDVKDIVETKIAAETKSYENRCHDVRRG</sequence>
<reference evidence="1" key="1">
    <citation type="journal article" date="2021" name="Proc. Natl. Acad. Sci. U.S.A.">
        <title>A Catalog of Tens of Thousands of Viruses from Human Metagenomes Reveals Hidden Associations with Chronic Diseases.</title>
        <authorList>
            <person name="Tisza M.J."/>
            <person name="Buck C.B."/>
        </authorList>
    </citation>
    <scope>NUCLEOTIDE SEQUENCE</scope>
    <source>
        <strain evidence="1">CtsNK10</strain>
    </source>
</reference>